<keyword evidence="3" id="KW-1185">Reference proteome</keyword>
<proteinExistence type="predicted"/>
<dbReference type="Proteomes" id="UP000195729">
    <property type="component" value="Chromosome"/>
</dbReference>
<sequence>MTTLKEWKERRPASDLKETVTFYHPSFGYYRTVNNLFSPAEFAGDSYEPARFSVTEPAQDGTATISMTITFVAGAENVRNTLKSWRGAQRMTAISCNYSLWDNIGDSVALNSYSLYVKDVSLDANNVTITASLTNPLSLANPIIYTTKDYPGLLNL</sequence>
<gene>
    <name evidence="1" type="ORF">A7K98_12725</name>
    <name evidence="2" type="ORF">A7K99_12715</name>
</gene>
<evidence type="ECO:0000313" key="1">
    <source>
        <dbReference type="EMBL" id="ARU94550.1"/>
    </source>
</evidence>
<reference evidence="3 4" key="1">
    <citation type="submission" date="2016-05" db="EMBL/GenBank/DDBJ databases">
        <title>Complete genome sequence of two 2,5-diketo-D-glunonic acid producing strain Tatumella citrea.</title>
        <authorList>
            <person name="Duan C."/>
            <person name="Yang J."/>
            <person name="Yang S."/>
        </authorList>
    </citation>
    <scope>NUCLEOTIDE SEQUENCE [LARGE SCALE GENOMIC DNA]</scope>
    <source>
        <strain evidence="2 3">ATCC 39140</strain>
        <strain evidence="1 4">DSM 13699</strain>
    </source>
</reference>
<evidence type="ECO:0000313" key="3">
    <source>
        <dbReference type="Proteomes" id="UP000195729"/>
    </source>
</evidence>
<evidence type="ECO:0000313" key="4">
    <source>
        <dbReference type="Proteomes" id="UP000195814"/>
    </source>
</evidence>
<organism evidence="1 4">
    <name type="scientific">Tatumella citrea</name>
    <name type="common">Pantoea citrea</name>
    <dbReference type="NCBI Taxonomy" id="53336"/>
    <lineage>
        <taxon>Bacteria</taxon>
        <taxon>Pseudomonadati</taxon>
        <taxon>Pseudomonadota</taxon>
        <taxon>Gammaproteobacteria</taxon>
        <taxon>Enterobacterales</taxon>
        <taxon>Erwiniaceae</taxon>
        <taxon>Tatumella</taxon>
    </lineage>
</organism>
<dbReference type="EMBL" id="CP015581">
    <property type="protein sequence ID" value="ARU98588.1"/>
    <property type="molecule type" value="Genomic_DNA"/>
</dbReference>
<dbReference type="OrthoDB" id="6603785at2"/>
<dbReference type="EMBL" id="CP015579">
    <property type="protein sequence ID" value="ARU94550.1"/>
    <property type="molecule type" value="Genomic_DNA"/>
</dbReference>
<name>A0A1Y0LA24_TATCI</name>
<dbReference type="RefSeq" id="WP_087488915.1">
    <property type="nucleotide sequence ID" value="NZ_CP015579.1"/>
</dbReference>
<dbReference type="KEGG" id="tci:A7K98_12725"/>
<dbReference type="Proteomes" id="UP000195814">
    <property type="component" value="Chromosome"/>
</dbReference>
<evidence type="ECO:0008006" key="5">
    <source>
        <dbReference type="Google" id="ProtNLM"/>
    </source>
</evidence>
<accession>A0A1Y0LA24</accession>
<evidence type="ECO:0000313" key="2">
    <source>
        <dbReference type="EMBL" id="ARU98588.1"/>
    </source>
</evidence>
<dbReference type="AlphaFoldDB" id="A0A1Y0LA24"/>
<protein>
    <recommendedName>
        <fullName evidence="5">DUF1833 domain-containing protein</fullName>
    </recommendedName>
</protein>